<evidence type="ECO:0000256" key="1">
    <source>
        <dbReference type="SAM" id="Phobius"/>
    </source>
</evidence>
<proteinExistence type="predicted"/>
<dbReference type="AlphaFoldDB" id="A0A2D4IWK2"/>
<reference evidence="2" key="1">
    <citation type="submission" date="2017-07" db="EMBL/GenBank/DDBJ databases">
        <authorList>
            <person name="Mikheyev A."/>
            <person name="Grau M."/>
        </authorList>
    </citation>
    <scope>NUCLEOTIDE SEQUENCE</scope>
    <source>
        <tissue evidence="2">Venom_gland</tissue>
    </source>
</reference>
<organism evidence="2">
    <name type="scientific">Micrurus lemniscatus lemniscatus</name>
    <dbReference type="NCBI Taxonomy" id="129467"/>
    <lineage>
        <taxon>Eukaryota</taxon>
        <taxon>Metazoa</taxon>
        <taxon>Chordata</taxon>
        <taxon>Craniata</taxon>
        <taxon>Vertebrata</taxon>
        <taxon>Euteleostomi</taxon>
        <taxon>Lepidosauria</taxon>
        <taxon>Squamata</taxon>
        <taxon>Bifurcata</taxon>
        <taxon>Unidentata</taxon>
        <taxon>Episquamata</taxon>
        <taxon>Toxicofera</taxon>
        <taxon>Serpentes</taxon>
        <taxon>Colubroidea</taxon>
        <taxon>Elapidae</taxon>
        <taxon>Elapinae</taxon>
        <taxon>Micrurus</taxon>
    </lineage>
</organism>
<keyword evidence="1" id="KW-1133">Transmembrane helix</keyword>
<feature type="transmembrane region" description="Helical" evidence="1">
    <location>
        <begin position="20"/>
        <end position="40"/>
    </location>
</feature>
<keyword evidence="1" id="KW-0812">Transmembrane</keyword>
<reference evidence="2" key="2">
    <citation type="submission" date="2017-11" db="EMBL/GenBank/DDBJ databases">
        <title>Coralsnake Venomics: Analyses of Venom Gland Transcriptomes and Proteomes of Six Brazilian Taxa.</title>
        <authorList>
            <person name="Aird S.D."/>
            <person name="Jorge da Silva N."/>
            <person name="Qiu L."/>
            <person name="Villar-Briones A."/>
            <person name="Aparecida-Saddi V."/>
            <person name="Campos-Telles M.P."/>
            <person name="Grau M."/>
            <person name="Mikheyev A.S."/>
        </authorList>
    </citation>
    <scope>NUCLEOTIDE SEQUENCE</scope>
    <source>
        <tissue evidence="2">Venom_gland</tissue>
    </source>
</reference>
<keyword evidence="1" id="KW-0472">Membrane</keyword>
<evidence type="ECO:0000313" key="2">
    <source>
        <dbReference type="EMBL" id="LAA88599.1"/>
    </source>
</evidence>
<protein>
    <submittedName>
        <fullName evidence="2">Uncharacterized protein</fullName>
    </submittedName>
</protein>
<dbReference type="EMBL" id="IACK01132760">
    <property type="protein sequence ID" value="LAA88599.1"/>
    <property type="molecule type" value="Transcribed_RNA"/>
</dbReference>
<accession>A0A2D4IWK2</accession>
<name>A0A2D4IWK2_MICLE</name>
<sequence length="140" mass="16678">MFLDLSALFPVMLLFEDRGFVGGFVFVLLHLGVQFSPCFYKTMCLDDVSFLNMRKLHDTLSSEEKLVHFSDCCTYDIFKWPFEIIHFLKKNISFRSDFHCNYELCPDLPLLLCALCNRLWRRYLESIKWFPFNNVICSNF</sequence>